<dbReference type="PIRSF" id="PIRSF000027">
    <property type="entry name" value="Cytc_c_prime"/>
    <property type="match status" value="1"/>
</dbReference>
<dbReference type="SUPFAM" id="SSF47175">
    <property type="entry name" value="Cytochromes"/>
    <property type="match status" value="1"/>
</dbReference>
<evidence type="ECO:0000313" key="8">
    <source>
        <dbReference type="EMBL" id="PIE82870.1"/>
    </source>
</evidence>
<evidence type="ECO:0000256" key="6">
    <source>
        <dbReference type="PIRSR" id="PIRSR000027-1"/>
    </source>
</evidence>
<feature type="binding site" description="covalent" evidence="7">
    <location>
        <position position="148"/>
    </location>
    <ligand>
        <name>heme c</name>
        <dbReference type="ChEBI" id="CHEBI:61717"/>
    </ligand>
</feature>
<evidence type="ECO:0000256" key="2">
    <source>
        <dbReference type="ARBA" id="ARBA00022617"/>
    </source>
</evidence>
<gene>
    <name evidence="8" type="ORF">CSA09_04795</name>
</gene>
<evidence type="ECO:0000256" key="7">
    <source>
        <dbReference type="PIRSR" id="PIRSR000027-2"/>
    </source>
</evidence>
<dbReference type="PRINTS" id="PR00608">
    <property type="entry name" value="CYTCHROMECII"/>
</dbReference>
<evidence type="ECO:0000256" key="4">
    <source>
        <dbReference type="ARBA" id="ARBA00022982"/>
    </source>
</evidence>
<dbReference type="Gene3D" id="1.20.120.10">
    <property type="entry name" value="Cytochrome c/b562"/>
    <property type="match status" value="1"/>
</dbReference>
<dbReference type="GO" id="GO:0005506">
    <property type="term" value="F:iron ion binding"/>
    <property type="evidence" value="ECO:0007669"/>
    <property type="project" value="InterPro"/>
</dbReference>
<dbReference type="GO" id="GO:0020037">
    <property type="term" value="F:heme binding"/>
    <property type="evidence" value="ECO:0007669"/>
    <property type="project" value="InterPro"/>
</dbReference>
<sequence length="155" mass="17025">MNKYLRVYLIGGLIGLGTVITTNASSPRPEEAVHYRQSVFTITKWNFIPIGAMVRGKIPFDAAAVARHAQYIEMMSNAALEGFPKGTGPDVVKDTEALPEIWAKREKFEAAMTDFQQASSKLAEAARSGDEKAIKAQFGKTAKTCKACHKAFRKD</sequence>
<dbReference type="Pfam" id="PF01322">
    <property type="entry name" value="Cytochrom_C_2"/>
    <property type="match status" value="1"/>
</dbReference>
<dbReference type="Proteomes" id="UP000229278">
    <property type="component" value="Unassembled WGS sequence"/>
</dbReference>
<proteinExistence type="predicted"/>
<accession>A0A2G6PF52</accession>
<evidence type="ECO:0000256" key="5">
    <source>
        <dbReference type="ARBA" id="ARBA00023004"/>
    </source>
</evidence>
<dbReference type="InterPro" id="IPR002321">
    <property type="entry name" value="Cyt_c_II"/>
</dbReference>
<comment type="PTM">
    <text evidence="7">Binds 1 heme group per subunit.</text>
</comment>
<organism evidence="8 9">
    <name type="scientific">Candidatus Contendibacter odensensis</name>
    <dbReference type="NCBI Taxonomy" id="1400860"/>
    <lineage>
        <taxon>Bacteria</taxon>
        <taxon>Pseudomonadati</taxon>
        <taxon>Pseudomonadota</taxon>
        <taxon>Gammaproteobacteria</taxon>
        <taxon>Candidatus Competibacteraceae</taxon>
        <taxon>Candidatus Contendibacter</taxon>
    </lineage>
</organism>
<feature type="binding site" description="axial binding residue" evidence="6">
    <location>
        <position position="149"/>
    </location>
    <ligand>
        <name>heme c</name>
        <dbReference type="ChEBI" id="CHEBI:61717"/>
    </ligand>
    <ligandPart>
        <name>Fe</name>
        <dbReference type="ChEBI" id="CHEBI:18248"/>
    </ligandPart>
</feature>
<dbReference type="InterPro" id="IPR012127">
    <property type="entry name" value="Cyt_c_prime"/>
</dbReference>
<evidence type="ECO:0000256" key="1">
    <source>
        <dbReference type="ARBA" id="ARBA00022448"/>
    </source>
</evidence>
<evidence type="ECO:0000313" key="9">
    <source>
        <dbReference type="Proteomes" id="UP000229278"/>
    </source>
</evidence>
<keyword evidence="5 6" id="KW-0408">Iron</keyword>
<dbReference type="GO" id="GO:0022900">
    <property type="term" value="P:electron transport chain"/>
    <property type="evidence" value="ECO:0007669"/>
    <property type="project" value="InterPro"/>
</dbReference>
<reference evidence="8 9" key="1">
    <citation type="submission" date="2017-10" db="EMBL/GenBank/DDBJ databases">
        <title>Novel microbial diversity and functional potential in the marine mammal oral microbiome.</title>
        <authorList>
            <person name="Dudek N.K."/>
            <person name="Sun C.L."/>
            <person name="Burstein D."/>
            <person name="Kantor R.S."/>
            <person name="Aliaga Goltsman D.S."/>
            <person name="Bik E.M."/>
            <person name="Thomas B.C."/>
            <person name="Banfield J.F."/>
            <person name="Relman D.A."/>
        </authorList>
    </citation>
    <scope>NUCLEOTIDE SEQUENCE [LARGE SCALE GENOMIC DNA]</scope>
    <source>
        <strain evidence="8">DOLJORAL78_50_517</strain>
    </source>
</reference>
<protein>
    <submittedName>
        <fullName evidence="8">Cytochrome C</fullName>
    </submittedName>
</protein>
<keyword evidence="1" id="KW-0813">Transport</keyword>
<dbReference type="EMBL" id="PDTV01000011">
    <property type="protein sequence ID" value="PIE82870.1"/>
    <property type="molecule type" value="Genomic_DNA"/>
</dbReference>
<dbReference type="GO" id="GO:0009055">
    <property type="term" value="F:electron transfer activity"/>
    <property type="evidence" value="ECO:0007669"/>
    <property type="project" value="InterPro"/>
</dbReference>
<dbReference type="PROSITE" id="PS51009">
    <property type="entry name" value="CYTCII"/>
    <property type="match status" value="1"/>
</dbReference>
<dbReference type="InterPro" id="IPR015984">
    <property type="entry name" value="Cyt_c_prime_subgr"/>
</dbReference>
<dbReference type="InterPro" id="IPR010980">
    <property type="entry name" value="Cyt_c/b562"/>
</dbReference>
<keyword evidence="2 7" id="KW-0349">Heme</keyword>
<dbReference type="AlphaFoldDB" id="A0A2G6PF52"/>
<dbReference type="GO" id="GO:0042597">
    <property type="term" value="C:periplasmic space"/>
    <property type="evidence" value="ECO:0007669"/>
    <property type="project" value="InterPro"/>
</dbReference>
<comment type="caution">
    <text evidence="8">The sequence shown here is derived from an EMBL/GenBank/DDBJ whole genome shotgun (WGS) entry which is preliminary data.</text>
</comment>
<name>A0A2G6PF52_9GAMM</name>
<evidence type="ECO:0000256" key="3">
    <source>
        <dbReference type="ARBA" id="ARBA00022723"/>
    </source>
</evidence>
<feature type="binding site" description="covalent" evidence="7">
    <location>
        <position position="145"/>
    </location>
    <ligand>
        <name>heme c</name>
        <dbReference type="ChEBI" id="CHEBI:61717"/>
    </ligand>
</feature>
<keyword evidence="3 6" id="KW-0479">Metal-binding</keyword>
<keyword evidence="4" id="KW-0249">Electron transport</keyword>